<reference evidence="5" key="1">
    <citation type="submission" date="2022-08" db="EMBL/GenBank/DDBJ databases">
        <title>Novel sulfate-reducing endosymbionts in the free-living metamonad Anaeramoeba.</title>
        <authorList>
            <person name="Jerlstrom-Hultqvist J."/>
            <person name="Cepicka I."/>
            <person name="Gallot-Lavallee L."/>
            <person name="Salas-Leiva D."/>
            <person name="Curtis B.A."/>
            <person name="Zahonova K."/>
            <person name="Pipaliya S."/>
            <person name="Dacks J."/>
            <person name="Roger A.J."/>
        </authorList>
    </citation>
    <scope>NUCLEOTIDE SEQUENCE</scope>
    <source>
        <strain evidence="5">Schooner1</strain>
    </source>
</reference>
<dbReference type="SMART" id="SM00577">
    <property type="entry name" value="CPDc"/>
    <property type="match status" value="1"/>
</dbReference>
<dbReference type="Proteomes" id="UP001150062">
    <property type="component" value="Unassembled WGS sequence"/>
</dbReference>
<evidence type="ECO:0000313" key="6">
    <source>
        <dbReference type="Proteomes" id="UP001150062"/>
    </source>
</evidence>
<dbReference type="InterPro" id="IPR016137">
    <property type="entry name" value="RGS"/>
</dbReference>
<feature type="domain" description="FCP1 homology" evidence="4">
    <location>
        <begin position="83"/>
        <end position="244"/>
    </location>
</feature>
<feature type="domain" description="RGS" evidence="3">
    <location>
        <begin position="729"/>
        <end position="848"/>
    </location>
</feature>
<dbReference type="SMART" id="SM00315">
    <property type="entry name" value="RGS"/>
    <property type="match status" value="1"/>
</dbReference>
<evidence type="ECO:0000313" key="5">
    <source>
        <dbReference type="EMBL" id="KAJ6238215.1"/>
    </source>
</evidence>
<dbReference type="SUPFAM" id="SSF48097">
    <property type="entry name" value="Regulator of G-protein signaling, RGS"/>
    <property type="match status" value="1"/>
</dbReference>
<dbReference type="InterPro" id="IPR044926">
    <property type="entry name" value="RGS_subdomain_2"/>
</dbReference>
<feature type="compositionally biased region" description="Polar residues" evidence="2">
    <location>
        <begin position="576"/>
        <end position="604"/>
    </location>
</feature>
<dbReference type="InterPro" id="IPR004274">
    <property type="entry name" value="FCP1_dom"/>
</dbReference>
<dbReference type="InterPro" id="IPR011948">
    <property type="entry name" value="Dullard_phosphatase"/>
</dbReference>
<dbReference type="Gene3D" id="3.40.50.1000">
    <property type="entry name" value="HAD superfamily/HAD-like"/>
    <property type="match status" value="1"/>
</dbReference>
<dbReference type="Pfam" id="PF03031">
    <property type="entry name" value="NIF"/>
    <property type="match status" value="1"/>
</dbReference>
<dbReference type="InterPro" id="IPR006869">
    <property type="entry name" value="DUF547"/>
</dbReference>
<dbReference type="CDD" id="cd07440">
    <property type="entry name" value="RGS"/>
    <property type="match status" value="1"/>
</dbReference>
<proteinExistence type="predicted"/>
<accession>A0ABQ8Y0W0</accession>
<name>A0ABQ8Y0W0_9EUKA</name>
<organism evidence="5 6">
    <name type="scientific">Anaeramoeba flamelloides</name>
    <dbReference type="NCBI Taxonomy" id="1746091"/>
    <lineage>
        <taxon>Eukaryota</taxon>
        <taxon>Metamonada</taxon>
        <taxon>Anaeramoebidae</taxon>
        <taxon>Anaeramoeba</taxon>
    </lineage>
</organism>
<sequence>MIKNVVNISNLREQPLPKHRRLLRKQKIPYTYPTKLSCQSKKAQDKPNNLDLTQLVSLIKKIQHPSHNSQCKTPRSLPKQTIENKGKPTLVLDLDKTLISSSIKPVDEYDFSFVFAPTERRQVRVYVQKRPYLDLFLQKCSEIFEVVVFTASMQSYAEPILDQLDPEHKFIQHRLYRDSCLVVFGSFIKDLSKINRNLSTIAIVDDMPFSYCLHPQNGIHIKPFVGFDKADTELIRVFTVLSLISKEQNLVLSLSKIPECCKNFQKKNFEKQLFPNSIKTPKKRTNSFTAFTMCIFLTKNEEINKDIQPKDLLKNTETEKKNKNKQLNKEERSLRQFHILESHKHELEYKLKTLQNQSLDFQNSLVSKKIKGTEDRIVPHLEEKKQLKREFLKIHKTVKKESVLHKNYLEQKNLLLKTKKNKILSLQKKIQRFKTNKEIGGVLNILEKKNKKLTEEIRKTNKLKNAQSKLKRELTKLKLEEESGSWKTNMSKIEILKIEQEDYIIQQLTIELNKQEKRLRKIEFQKSFQARSSLKDLVRIRQKLLKFHEKVDCATKDQKKLKMEILETKELLGDETNPNSNPNSYDLQTGDSLTDSDSNQIHCTSSPNIISSSKSPKKKHKEHSKLKMKMEREEKKTLTISNSTSLIFRHKNNTLLNTNKIDPKNKRTISVESGRSTRVIPEKAKKEKKISLSDNTLITTTNNHSTPNSPNFLPFFDMQTKKNEFTIDSLQTLLSIPIGVDYFKEYLDSCLCQENIMFWMEVKSMKQNAQSQKEINKLSKKIFKKYIVEESPFEINIISSMRTKLLKQYQNKIFFSKMFNEASDAVFKHMFLNSWNEFQDTKQFQKLSNKVKEDPNFHSTRSVKKVKLRYNIQSFKALNEEFEFHDKIMHPLLVVEKLLKYLIQLFNINYKISAEWINLKNINSKLTFQQFEILSSQLKFIKLSDLKNTKETICFFLNVYNLLSLHSFLSNGFIPHDKSSWDHFLENSIYLIDGSYFSLSDIFHGILRANTSPKSHSNKYFKANDERVKYSLSKIQPMIHFATIDPYRPTILKIYKPKTLMQDLKKTTIILLQPSLNIKKGEKIILSKSFQIYEKDFQIYGNILNWISIFFEMKVMSNIFTNPDFKFTTKIFKYPQLIINFSEFSIYGEHFLK</sequence>
<protein>
    <submittedName>
        <fullName evidence="5">Nli interacting factor-like phosphatase family protein</fullName>
    </submittedName>
</protein>
<dbReference type="PANTHER" id="PTHR12210">
    <property type="entry name" value="DULLARD PROTEIN PHOSPHATASE"/>
    <property type="match status" value="1"/>
</dbReference>
<feature type="compositionally biased region" description="Low complexity" evidence="2">
    <location>
        <begin position="605"/>
        <end position="614"/>
    </location>
</feature>
<dbReference type="SUPFAM" id="SSF56784">
    <property type="entry name" value="HAD-like"/>
    <property type="match status" value="1"/>
</dbReference>
<comment type="caution">
    <text evidence="5">The sequence shown here is derived from an EMBL/GenBank/DDBJ whole genome shotgun (WGS) entry which is preliminary data.</text>
</comment>
<dbReference type="InterPro" id="IPR036305">
    <property type="entry name" value="RGS_sf"/>
</dbReference>
<gene>
    <name evidence="5" type="ORF">M0813_26182</name>
</gene>
<dbReference type="InterPro" id="IPR023214">
    <property type="entry name" value="HAD_sf"/>
</dbReference>
<evidence type="ECO:0000256" key="1">
    <source>
        <dbReference type="SAM" id="Coils"/>
    </source>
</evidence>
<dbReference type="NCBIfam" id="TIGR02251">
    <property type="entry name" value="HIF-SF_euk"/>
    <property type="match status" value="1"/>
</dbReference>
<evidence type="ECO:0000259" key="3">
    <source>
        <dbReference type="PROSITE" id="PS50132"/>
    </source>
</evidence>
<feature type="coiled-coil region" evidence="1">
    <location>
        <begin position="409"/>
        <end position="525"/>
    </location>
</feature>
<dbReference type="InterPro" id="IPR036412">
    <property type="entry name" value="HAD-like_sf"/>
</dbReference>
<dbReference type="Pfam" id="PF04784">
    <property type="entry name" value="DUF547"/>
    <property type="match status" value="1"/>
</dbReference>
<dbReference type="PROSITE" id="PS50969">
    <property type="entry name" value="FCP1"/>
    <property type="match status" value="1"/>
</dbReference>
<dbReference type="Gene3D" id="1.10.167.10">
    <property type="entry name" value="Regulator of G-protein Signalling 4, domain 2"/>
    <property type="match status" value="1"/>
</dbReference>
<keyword evidence="6" id="KW-1185">Reference proteome</keyword>
<dbReference type="CDD" id="cd07521">
    <property type="entry name" value="HAD_FCP1-like"/>
    <property type="match status" value="1"/>
</dbReference>
<feature type="region of interest" description="Disordered" evidence="2">
    <location>
        <begin position="572"/>
        <end position="627"/>
    </location>
</feature>
<feature type="compositionally biased region" description="Basic residues" evidence="2">
    <location>
        <begin position="615"/>
        <end position="627"/>
    </location>
</feature>
<evidence type="ECO:0000256" key="2">
    <source>
        <dbReference type="SAM" id="MobiDB-lite"/>
    </source>
</evidence>
<dbReference type="PROSITE" id="PS50132">
    <property type="entry name" value="RGS"/>
    <property type="match status" value="1"/>
</dbReference>
<dbReference type="EMBL" id="JAOAOG010000233">
    <property type="protein sequence ID" value="KAJ6238215.1"/>
    <property type="molecule type" value="Genomic_DNA"/>
</dbReference>
<keyword evidence="1" id="KW-0175">Coiled coil</keyword>
<dbReference type="Pfam" id="PF00615">
    <property type="entry name" value="RGS"/>
    <property type="match status" value="1"/>
</dbReference>
<evidence type="ECO:0000259" key="4">
    <source>
        <dbReference type="PROSITE" id="PS50969"/>
    </source>
</evidence>
<dbReference type="InterPro" id="IPR050365">
    <property type="entry name" value="TIM50"/>
</dbReference>